<dbReference type="Gene3D" id="1.10.287.90">
    <property type="match status" value="1"/>
</dbReference>
<evidence type="ECO:0000256" key="17">
    <source>
        <dbReference type="RuleBase" id="RU000456"/>
    </source>
</evidence>
<keyword evidence="8" id="KW-1278">Translocase</keyword>
<evidence type="ECO:0000259" key="22">
    <source>
        <dbReference type="PROSITE" id="PS51007"/>
    </source>
</evidence>
<evidence type="ECO:0000256" key="19">
    <source>
        <dbReference type="SAM" id="Phobius"/>
    </source>
</evidence>
<dbReference type="EC" id="7.1.1.9" evidence="18"/>
<dbReference type="Pfam" id="PF13442">
    <property type="entry name" value="Cytochrome_CBB3"/>
    <property type="match status" value="1"/>
</dbReference>
<comment type="subcellular location">
    <subcellularLocation>
        <location evidence="17">Cell membrane</location>
        <topology evidence="17">Multi-pass membrane protein</topology>
    </subcellularLocation>
    <subcellularLocation>
        <location evidence="1">Membrane</location>
        <topology evidence="1">Multi-pass membrane protein</topology>
    </subcellularLocation>
</comment>
<dbReference type="InterPro" id="IPR008972">
    <property type="entry name" value="Cupredoxin"/>
</dbReference>
<comment type="similarity">
    <text evidence="2 17">Belongs to the cytochrome c oxidase subunit 2 family.</text>
</comment>
<keyword evidence="11 16" id="KW-0408">Iron</keyword>
<comment type="catalytic activity">
    <reaction evidence="15 18">
        <text>4 Fe(II)-[cytochrome c] + O2 + 8 H(+)(in) = 4 Fe(III)-[cytochrome c] + 2 H2O + 4 H(+)(out)</text>
        <dbReference type="Rhea" id="RHEA:11436"/>
        <dbReference type="Rhea" id="RHEA-COMP:10350"/>
        <dbReference type="Rhea" id="RHEA-COMP:14399"/>
        <dbReference type="ChEBI" id="CHEBI:15377"/>
        <dbReference type="ChEBI" id="CHEBI:15378"/>
        <dbReference type="ChEBI" id="CHEBI:15379"/>
        <dbReference type="ChEBI" id="CHEBI:29033"/>
        <dbReference type="ChEBI" id="CHEBI:29034"/>
        <dbReference type="EC" id="7.1.1.9"/>
    </reaction>
</comment>
<dbReference type="Pfam" id="PF02790">
    <property type="entry name" value="COX2_TM"/>
    <property type="match status" value="1"/>
</dbReference>
<dbReference type="PROSITE" id="PS50999">
    <property type="entry name" value="COX2_TM"/>
    <property type="match status" value="1"/>
</dbReference>
<feature type="domain" description="Cytochrome oxidase subunit II copper A binding" evidence="20">
    <location>
        <begin position="116"/>
        <end position="253"/>
    </location>
</feature>
<evidence type="ECO:0000256" key="7">
    <source>
        <dbReference type="ARBA" id="ARBA00022723"/>
    </source>
</evidence>
<organism evidence="23 24">
    <name type="scientific">Amphritea atlantica</name>
    <dbReference type="NCBI Taxonomy" id="355243"/>
    <lineage>
        <taxon>Bacteria</taxon>
        <taxon>Pseudomonadati</taxon>
        <taxon>Pseudomonadota</taxon>
        <taxon>Gammaproteobacteria</taxon>
        <taxon>Oceanospirillales</taxon>
        <taxon>Oceanospirillaceae</taxon>
        <taxon>Amphritea</taxon>
    </lineage>
</organism>
<gene>
    <name evidence="23" type="ORF">SAMN03080615_03978</name>
</gene>
<dbReference type="GO" id="GO:0004129">
    <property type="term" value="F:cytochrome-c oxidase activity"/>
    <property type="evidence" value="ECO:0007669"/>
    <property type="project" value="UniProtKB-EC"/>
</dbReference>
<keyword evidence="6 17" id="KW-0812">Transmembrane</keyword>
<dbReference type="GO" id="GO:0042773">
    <property type="term" value="P:ATP synthesis coupled electron transport"/>
    <property type="evidence" value="ECO:0007669"/>
    <property type="project" value="TreeGrafter"/>
</dbReference>
<dbReference type="SUPFAM" id="SSF81464">
    <property type="entry name" value="Cytochrome c oxidase subunit II-like, transmembrane region"/>
    <property type="match status" value="1"/>
</dbReference>
<proteinExistence type="inferred from homology"/>
<dbReference type="InterPro" id="IPR014222">
    <property type="entry name" value="Cyt_c_oxidase_su2"/>
</dbReference>
<dbReference type="Gene3D" id="1.10.760.10">
    <property type="entry name" value="Cytochrome c-like domain"/>
    <property type="match status" value="1"/>
</dbReference>
<dbReference type="GO" id="GO:0005507">
    <property type="term" value="F:copper ion binding"/>
    <property type="evidence" value="ECO:0007669"/>
    <property type="project" value="InterPro"/>
</dbReference>
<keyword evidence="5 17" id="KW-0679">Respiratory chain</keyword>
<feature type="transmembrane region" description="Helical" evidence="19">
    <location>
        <begin position="46"/>
        <end position="66"/>
    </location>
</feature>
<keyword evidence="12 18" id="KW-0186">Copper</keyword>
<reference evidence="24" key="1">
    <citation type="submission" date="2016-10" db="EMBL/GenBank/DDBJ databases">
        <authorList>
            <person name="Varghese N."/>
            <person name="Submissions S."/>
        </authorList>
    </citation>
    <scope>NUCLEOTIDE SEQUENCE [LARGE SCALE GENOMIC DNA]</scope>
    <source>
        <strain evidence="24">DSM 18887</strain>
    </source>
</reference>
<feature type="transmembrane region" description="Helical" evidence="19">
    <location>
        <begin position="87"/>
        <end position="112"/>
    </location>
</feature>
<dbReference type="InterPro" id="IPR036257">
    <property type="entry name" value="Cyt_c_oxidase_su2_TM_sf"/>
</dbReference>
<dbReference type="InterPro" id="IPR045187">
    <property type="entry name" value="CcO_II"/>
</dbReference>
<evidence type="ECO:0000256" key="10">
    <source>
        <dbReference type="ARBA" id="ARBA00022989"/>
    </source>
</evidence>
<dbReference type="PRINTS" id="PR01166">
    <property type="entry name" value="CYCOXIDASEII"/>
</dbReference>
<evidence type="ECO:0000256" key="8">
    <source>
        <dbReference type="ARBA" id="ARBA00022967"/>
    </source>
</evidence>
<dbReference type="SUPFAM" id="SSF46626">
    <property type="entry name" value="Cytochrome c"/>
    <property type="match status" value="1"/>
</dbReference>
<evidence type="ECO:0000256" key="18">
    <source>
        <dbReference type="RuleBase" id="RU004024"/>
    </source>
</evidence>
<evidence type="ECO:0000256" key="1">
    <source>
        <dbReference type="ARBA" id="ARBA00004141"/>
    </source>
</evidence>
<sequence>MRRRIGRVLFFAGLFYAPLVTAQWQVNLVEGATEISRSVYNLHMIIFYICVAIAVVVFGVMFWSIIWHRKSRGAKAAHFHESTWVEIIWTIVPVVILVSMAVPASTTLIQMYDKNNADIDIQITGYQWKWRYKYLNQDIDFFSTLATPREQISNEQLKGEHYLLEVDNPLVIPAGKKVRFLLTSNDVIHSWWVPALAVKKDAVPGFVNESWTLVDEPGIYRGQCAELCGRDHGFMPIVVDVKSPEDYQLWVAEQASLKAAEAVSAQKEMSQAELMSRGEEVYKGTCAACHQPEGQGLPGIFPALAGSPLMTGDPAEHINVVLHGRSGTAMQAFGEQLKAVDLASVITYERNSWGNQGGVVTVQQISKLLKE</sequence>
<evidence type="ECO:0000256" key="15">
    <source>
        <dbReference type="ARBA" id="ARBA00047816"/>
    </source>
</evidence>
<evidence type="ECO:0000256" key="2">
    <source>
        <dbReference type="ARBA" id="ARBA00007866"/>
    </source>
</evidence>
<dbReference type="SUPFAM" id="SSF49503">
    <property type="entry name" value="Cupredoxins"/>
    <property type="match status" value="1"/>
</dbReference>
<evidence type="ECO:0000256" key="4">
    <source>
        <dbReference type="ARBA" id="ARBA00022617"/>
    </source>
</evidence>
<evidence type="ECO:0000256" key="9">
    <source>
        <dbReference type="ARBA" id="ARBA00022982"/>
    </source>
</evidence>
<dbReference type="InterPro" id="IPR036909">
    <property type="entry name" value="Cyt_c-like_dom_sf"/>
</dbReference>
<comment type="function">
    <text evidence="14 18">Subunits I and II form the functional core of the enzyme complex. Electrons originating in cytochrome c are transferred via heme a and Cu(A) to the binuclear center formed by heme a3 and Cu(B).</text>
</comment>
<dbReference type="InterPro" id="IPR009056">
    <property type="entry name" value="Cyt_c-like_dom"/>
</dbReference>
<dbReference type="RefSeq" id="WP_091361731.1">
    <property type="nucleotide sequence ID" value="NZ_AP025284.1"/>
</dbReference>
<dbReference type="PROSITE" id="PS50857">
    <property type="entry name" value="COX2_CUA"/>
    <property type="match status" value="1"/>
</dbReference>
<evidence type="ECO:0000256" key="16">
    <source>
        <dbReference type="PROSITE-ProRule" id="PRU00433"/>
    </source>
</evidence>
<evidence type="ECO:0000256" key="14">
    <source>
        <dbReference type="ARBA" id="ARBA00024688"/>
    </source>
</evidence>
<keyword evidence="24" id="KW-1185">Reference proteome</keyword>
<accession>A0A1H9LJB9</accession>
<dbReference type="OrthoDB" id="9781261at2"/>
<keyword evidence="13 19" id="KW-0472">Membrane</keyword>
<evidence type="ECO:0000313" key="24">
    <source>
        <dbReference type="Proteomes" id="UP000198749"/>
    </source>
</evidence>
<dbReference type="NCBIfam" id="TIGR02866">
    <property type="entry name" value="CoxB"/>
    <property type="match status" value="1"/>
</dbReference>
<dbReference type="PANTHER" id="PTHR22888:SF9">
    <property type="entry name" value="CYTOCHROME C OXIDASE SUBUNIT 2"/>
    <property type="match status" value="1"/>
</dbReference>
<name>A0A1H9LJB9_9GAMM</name>
<dbReference type="GO" id="GO:0020037">
    <property type="term" value="F:heme binding"/>
    <property type="evidence" value="ECO:0007669"/>
    <property type="project" value="InterPro"/>
</dbReference>
<dbReference type="Pfam" id="PF00116">
    <property type="entry name" value="COX2"/>
    <property type="match status" value="1"/>
</dbReference>
<comment type="cofactor">
    <cofactor evidence="18">
        <name>Cu cation</name>
        <dbReference type="ChEBI" id="CHEBI:23378"/>
    </cofactor>
    <text evidence="18">Binds a copper A center.</text>
</comment>
<evidence type="ECO:0000313" key="23">
    <source>
        <dbReference type="EMBL" id="SER11319.1"/>
    </source>
</evidence>
<dbReference type="PROSITE" id="PS00078">
    <property type="entry name" value="COX2"/>
    <property type="match status" value="1"/>
</dbReference>
<dbReference type="AlphaFoldDB" id="A0A1H9LJB9"/>
<keyword evidence="7 16" id="KW-0479">Metal-binding</keyword>
<protein>
    <recommendedName>
        <fullName evidence="18">Cytochrome c oxidase subunit 2</fullName>
        <ecNumber evidence="18">7.1.1.9</ecNumber>
    </recommendedName>
</protein>
<evidence type="ECO:0000256" key="5">
    <source>
        <dbReference type="ARBA" id="ARBA00022660"/>
    </source>
</evidence>
<keyword evidence="4 16" id="KW-0349">Heme</keyword>
<evidence type="ECO:0000256" key="11">
    <source>
        <dbReference type="ARBA" id="ARBA00023004"/>
    </source>
</evidence>
<dbReference type="GO" id="GO:0005886">
    <property type="term" value="C:plasma membrane"/>
    <property type="evidence" value="ECO:0007669"/>
    <property type="project" value="UniProtKB-SubCell"/>
</dbReference>
<dbReference type="InterPro" id="IPR011759">
    <property type="entry name" value="Cyt_c_oxidase_su2_TM_dom"/>
</dbReference>
<dbReference type="PANTHER" id="PTHR22888">
    <property type="entry name" value="CYTOCHROME C OXIDASE, SUBUNIT II"/>
    <property type="match status" value="1"/>
</dbReference>
<keyword evidence="10 19" id="KW-1133">Transmembrane helix</keyword>
<evidence type="ECO:0000259" key="20">
    <source>
        <dbReference type="PROSITE" id="PS50857"/>
    </source>
</evidence>
<dbReference type="GO" id="GO:0016491">
    <property type="term" value="F:oxidoreductase activity"/>
    <property type="evidence" value="ECO:0007669"/>
    <property type="project" value="InterPro"/>
</dbReference>
<dbReference type="InterPro" id="IPR002429">
    <property type="entry name" value="CcO_II-like_C"/>
</dbReference>
<dbReference type="InterPro" id="IPR001505">
    <property type="entry name" value="Copper_CuA"/>
</dbReference>
<dbReference type="EMBL" id="FOGB01000017">
    <property type="protein sequence ID" value="SER11319.1"/>
    <property type="molecule type" value="Genomic_DNA"/>
</dbReference>
<evidence type="ECO:0000256" key="12">
    <source>
        <dbReference type="ARBA" id="ARBA00023008"/>
    </source>
</evidence>
<dbReference type="STRING" id="355243.SAMN03080615_03978"/>
<evidence type="ECO:0000259" key="21">
    <source>
        <dbReference type="PROSITE" id="PS50999"/>
    </source>
</evidence>
<evidence type="ECO:0000256" key="13">
    <source>
        <dbReference type="ARBA" id="ARBA00023136"/>
    </source>
</evidence>
<evidence type="ECO:0000256" key="6">
    <source>
        <dbReference type="ARBA" id="ARBA00022692"/>
    </source>
</evidence>
<dbReference type="Gene3D" id="2.60.40.420">
    <property type="entry name" value="Cupredoxins - blue copper proteins"/>
    <property type="match status" value="1"/>
</dbReference>
<keyword evidence="3 17" id="KW-0813">Transport</keyword>
<keyword evidence="9 17" id="KW-0249">Electron transport</keyword>
<evidence type="ECO:0000256" key="3">
    <source>
        <dbReference type="ARBA" id="ARBA00022448"/>
    </source>
</evidence>
<feature type="domain" description="Cytochrome oxidase subunit II transmembrane region profile" evidence="21">
    <location>
        <begin position="20"/>
        <end position="115"/>
    </location>
</feature>
<dbReference type="Proteomes" id="UP000198749">
    <property type="component" value="Unassembled WGS sequence"/>
</dbReference>
<dbReference type="PROSITE" id="PS51007">
    <property type="entry name" value="CYTC"/>
    <property type="match status" value="1"/>
</dbReference>
<feature type="domain" description="Cytochrome c" evidence="22">
    <location>
        <begin position="273"/>
        <end position="353"/>
    </location>
</feature>